<dbReference type="Proteomes" id="UP000193467">
    <property type="component" value="Unassembled WGS sequence"/>
</dbReference>
<feature type="transmembrane region" description="Helical" evidence="4">
    <location>
        <begin position="409"/>
        <end position="430"/>
    </location>
</feature>
<feature type="transmembrane region" description="Helical" evidence="4">
    <location>
        <begin position="311"/>
        <end position="338"/>
    </location>
</feature>
<evidence type="ECO:0000256" key="4">
    <source>
        <dbReference type="SAM" id="Phobius"/>
    </source>
</evidence>
<keyword evidence="7" id="KW-1185">Reference proteome</keyword>
<feature type="transmembrane region" description="Helical" evidence="4">
    <location>
        <begin position="437"/>
        <end position="455"/>
    </location>
</feature>
<dbReference type="InterPro" id="IPR050327">
    <property type="entry name" value="Proton-linked_MCT"/>
</dbReference>
<dbReference type="Pfam" id="PF07690">
    <property type="entry name" value="MFS_1"/>
    <property type="match status" value="1"/>
</dbReference>
<accession>A0A1Y2DB01</accession>
<comment type="subcellular location">
    <subcellularLocation>
        <location evidence="1">Membrane</location>
        <topology evidence="1">Multi-pass membrane protein</topology>
    </subcellularLocation>
</comment>
<dbReference type="EMBL" id="MCGR01000086">
    <property type="protein sequence ID" value="ORY56450.1"/>
    <property type="molecule type" value="Genomic_DNA"/>
</dbReference>
<gene>
    <name evidence="6" type="ORF">BCR35DRAFT_355631</name>
</gene>
<sequence length="509" mass="54367">MSTGAPSHQPSSPSMRSRTDTQTTAVEPTFSSSPAANPSSLDGGVELSSITSSRLGTAEAMLAGAGEEELERFDAVASQREKNGVNLKDEEGRIPGDDEIWTYPDGGLTAWTTVLGCFIFGCSQLGYGLTWGVLLQDLVKQHPAQSVANLNLSIGLMNFFMYFAAFFGGRLGDRFGYKRMIAIGSCGTFISLVISAIASHSLACLFLFNGVALGICQGVAMPCYLSFSAQWFQRRRGLATGIVASGAGIGGGTASLIMRGLLPKVGYRNTLLIYAGMNASLCIVAWFIMTPRLQPLKEGQRRFPKNWLPKGIWGSPTWWSWLASISIGIFGYLTPYFYLTAYTTLKCPQLDPSSIRPAIPLVISNYTSGMGRILAGFLADRLGPVNTLFLSFFLGGLLQLVYWPFAENYGSIIGFAALEGLTGSWFMSLIPVAAAQLFGLEGLATIVGFSVLANSPGQMLGATLSGFVLSGSGGSYTAVACYSGGMMCGGSLLILYARFANQRKLFAKF</sequence>
<evidence type="ECO:0000313" key="6">
    <source>
        <dbReference type="EMBL" id="ORY56450.1"/>
    </source>
</evidence>
<feature type="transmembrane region" description="Helical" evidence="4">
    <location>
        <begin position="475"/>
        <end position="499"/>
    </location>
</feature>
<evidence type="ECO:0000313" key="7">
    <source>
        <dbReference type="Proteomes" id="UP000193467"/>
    </source>
</evidence>
<feature type="transmembrane region" description="Helical" evidence="4">
    <location>
        <begin position="237"/>
        <end position="259"/>
    </location>
</feature>
<feature type="domain" description="Major facilitator superfamily (MFS) profile" evidence="5">
    <location>
        <begin position="109"/>
        <end position="509"/>
    </location>
</feature>
<evidence type="ECO:0000259" key="5">
    <source>
        <dbReference type="PROSITE" id="PS50850"/>
    </source>
</evidence>
<feature type="transmembrane region" description="Helical" evidence="4">
    <location>
        <begin position="147"/>
        <end position="168"/>
    </location>
</feature>
<reference evidence="6 7" key="1">
    <citation type="submission" date="2016-07" db="EMBL/GenBank/DDBJ databases">
        <title>Pervasive Adenine N6-methylation of Active Genes in Fungi.</title>
        <authorList>
            <consortium name="DOE Joint Genome Institute"/>
            <person name="Mondo S.J."/>
            <person name="Dannebaum R.O."/>
            <person name="Kuo R.C."/>
            <person name="Labutti K."/>
            <person name="Haridas S."/>
            <person name="Kuo A."/>
            <person name="Salamov A."/>
            <person name="Ahrendt S.R."/>
            <person name="Lipzen A."/>
            <person name="Sullivan W."/>
            <person name="Andreopoulos W.B."/>
            <person name="Clum A."/>
            <person name="Lindquist E."/>
            <person name="Daum C."/>
            <person name="Ramamoorthy G.K."/>
            <person name="Gryganskyi A."/>
            <person name="Culley D."/>
            <person name="Magnuson J.K."/>
            <person name="James T.Y."/>
            <person name="O'Malley M.A."/>
            <person name="Stajich J.E."/>
            <person name="Spatafora J.W."/>
            <person name="Visel A."/>
            <person name="Grigoriev I.V."/>
        </authorList>
    </citation>
    <scope>NUCLEOTIDE SEQUENCE [LARGE SCALE GENOMIC DNA]</scope>
    <source>
        <strain evidence="6 7">62-1032</strain>
    </source>
</reference>
<dbReference type="OrthoDB" id="2213137at2759"/>
<name>A0A1Y2DB01_9BASI</name>
<dbReference type="InterPro" id="IPR036259">
    <property type="entry name" value="MFS_trans_sf"/>
</dbReference>
<evidence type="ECO:0000256" key="3">
    <source>
        <dbReference type="SAM" id="MobiDB-lite"/>
    </source>
</evidence>
<dbReference type="Gene3D" id="1.20.1250.20">
    <property type="entry name" value="MFS general substrate transporter like domains"/>
    <property type="match status" value="2"/>
</dbReference>
<dbReference type="SUPFAM" id="SSF103473">
    <property type="entry name" value="MFS general substrate transporter"/>
    <property type="match status" value="1"/>
</dbReference>
<feature type="transmembrane region" description="Helical" evidence="4">
    <location>
        <begin position="271"/>
        <end position="290"/>
    </location>
</feature>
<feature type="region of interest" description="Disordered" evidence="3">
    <location>
        <begin position="1"/>
        <end position="47"/>
    </location>
</feature>
<dbReference type="InParanoid" id="A0A1Y2DB01"/>
<feature type="transmembrane region" description="Helical" evidence="4">
    <location>
        <begin position="385"/>
        <end position="403"/>
    </location>
</feature>
<feature type="transmembrane region" description="Helical" evidence="4">
    <location>
        <begin position="180"/>
        <end position="199"/>
    </location>
</feature>
<keyword evidence="4" id="KW-0472">Membrane</keyword>
<feature type="compositionally biased region" description="Polar residues" evidence="3">
    <location>
        <begin position="1"/>
        <end position="40"/>
    </location>
</feature>
<dbReference type="AlphaFoldDB" id="A0A1Y2DB01"/>
<dbReference type="PANTHER" id="PTHR11360:SF284">
    <property type="entry name" value="EG:103B4.3 PROTEIN-RELATED"/>
    <property type="match status" value="1"/>
</dbReference>
<dbReference type="InterPro" id="IPR011701">
    <property type="entry name" value="MFS"/>
</dbReference>
<comment type="caution">
    <text evidence="6">The sequence shown here is derived from an EMBL/GenBank/DDBJ whole genome shotgun (WGS) entry which is preliminary data.</text>
</comment>
<dbReference type="GO" id="GO:0016020">
    <property type="term" value="C:membrane"/>
    <property type="evidence" value="ECO:0007669"/>
    <property type="project" value="UniProtKB-SubCell"/>
</dbReference>
<evidence type="ECO:0000256" key="1">
    <source>
        <dbReference type="ARBA" id="ARBA00004141"/>
    </source>
</evidence>
<protein>
    <submittedName>
        <fullName evidence="6">Major facilitator superfamily domain-containing protein</fullName>
    </submittedName>
</protein>
<keyword evidence="4" id="KW-0812">Transmembrane</keyword>
<dbReference type="InterPro" id="IPR020846">
    <property type="entry name" value="MFS_dom"/>
</dbReference>
<organism evidence="6 7">
    <name type="scientific">Leucosporidium creatinivorum</name>
    <dbReference type="NCBI Taxonomy" id="106004"/>
    <lineage>
        <taxon>Eukaryota</taxon>
        <taxon>Fungi</taxon>
        <taxon>Dikarya</taxon>
        <taxon>Basidiomycota</taxon>
        <taxon>Pucciniomycotina</taxon>
        <taxon>Microbotryomycetes</taxon>
        <taxon>Leucosporidiales</taxon>
        <taxon>Leucosporidium</taxon>
    </lineage>
</organism>
<keyword evidence="4" id="KW-1133">Transmembrane helix</keyword>
<dbReference type="PANTHER" id="PTHR11360">
    <property type="entry name" value="MONOCARBOXYLATE TRANSPORTER"/>
    <property type="match status" value="1"/>
</dbReference>
<feature type="transmembrane region" description="Helical" evidence="4">
    <location>
        <begin position="205"/>
        <end position="225"/>
    </location>
</feature>
<dbReference type="PROSITE" id="PS50850">
    <property type="entry name" value="MFS"/>
    <property type="match status" value="1"/>
</dbReference>
<proteinExistence type="inferred from homology"/>
<comment type="similarity">
    <text evidence="2">Belongs to the major facilitator superfamily. Monocarboxylate porter (TC 2.A.1.13) family.</text>
</comment>
<dbReference type="GO" id="GO:0022857">
    <property type="term" value="F:transmembrane transporter activity"/>
    <property type="evidence" value="ECO:0007669"/>
    <property type="project" value="InterPro"/>
</dbReference>
<feature type="transmembrane region" description="Helical" evidence="4">
    <location>
        <begin position="108"/>
        <end position="127"/>
    </location>
</feature>
<evidence type="ECO:0000256" key="2">
    <source>
        <dbReference type="ARBA" id="ARBA00006727"/>
    </source>
</evidence>